<organism evidence="1 2">
    <name type="scientific">Flagellimonas allohymeniacidonis</name>
    <dbReference type="NCBI Taxonomy" id="2517819"/>
    <lineage>
        <taxon>Bacteria</taxon>
        <taxon>Pseudomonadati</taxon>
        <taxon>Bacteroidota</taxon>
        <taxon>Flavobacteriia</taxon>
        <taxon>Flavobacteriales</taxon>
        <taxon>Flavobacteriaceae</taxon>
        <taxon>Flagellimonas</taxon>
    </lineage>
</organism>
<dbReference type="PANTHER" id="PTHR17985:SF8">
    <property type="entry name" value="TRANSPORT AND GOLGI ORGANIZATION PROTEIN 2 HOMOLOG"/>
    <property type="match status" value="1"/>
</dbReference>
<dbReference type="AlphaFoldDB" id="A0A4Q8QB12"/>
<keyword evidence="2" id="KW-1185">Reference proteome</keyword>
<dbReference type="EMBL" id="SGIU01000002">
    <property type="protein sequence ID" value="TAI46844.1"/>
    <property type="molecule type" value="Genomic_DNA"/>
</dbReference>
<dbReference type="RefSeq" id="WP_130612980.1">
    <property type="nucleotide sequence ID" value="NZ_SGIU01000002.1"/>
</dbReference>
<evidence type="ECO:0008006" key="3">
    <source>
        <dbReference type="Google" id="ProtNLM"/>
    </source>
</evidence>
<dbReference type="PANTHER" id="PTHR17985">
    <property type="entry name" value="SER/THR-RICH PROTEIN T10 IN DGCR REGION"/>
    <property type="match status" value="1"/>
</dbReference>
<dbReference type="Proteomes" id="UP000291981">
    <property type="component" value="Unassembled WGS sequence"/>
</dbReference>
<name>A0A4Q8QB12_9FLAO</name>
<comment type="caution">
    <text evidence="1">The sequence shown here is derived from an EMBL/GenBank/DDBJ whole genome shotgun (WGS) entry which is preliminary data.</text>
</comment>
<gene>
    <name evidence="1" type="ORF">EW142_09075</name>
</gene>
<sequence length="241" mass="27442">MCTVSFIAHNDSYFITSNRDEHISRQKAYAPKEQNINSVRVVFPQDPKAGGTWFAVNEYNQAAVLLNGGFVRHESKGPYARSRGLVLLEIIGSKNPLAIIQEMDLENIEPFTVVIFADGRLVESRWDGSKKHFSILNPEQSYIWSSVTLYDDDAIQTREELFSKFVEEHKTVTPSSIVDFHSNNHNDYENGFVIDRKTGLRTFSVTQAILKSSEVTLKHFDLLGDKRYLVDFSSNKLETSL</sequence>
<dbReference type="InterPro" id="IPR008551">
    <property type="entry name" value="TANGO2"/>
</dbReference>
<proteinExistence type="predicted"/>
<evidence type="ECO:0000313" key="2">
    <source>
        <dbReference type="Proteomes" id="UP000291981"/>
    </source>
</evidence>
<evidence type="ECO:0000313" key="1">
    <source>
        <dbReference type="EMBL" id="TAI46844.1"/>
    </source>
</evidence>
<dbReference type="OrthoDB" id="4380123at2"/>
<reference evidence="1 2" key="1">
    <citation type="submission" date="2019-02" db="EMBL/GenBank/DDBJ databases">
        <title>Draft genome sequence of Muricauda sp. 176CP4-71.</title>
        <authorList>
            <person name="Park J.-S."/>
        </authorList>
    </citation>
    <scope>NUCLEOTIDE SEQUENCE [LARGE SCALE GENOMIC DNA]</scope>
    <source>
        <strain evidence="1 2">176CP4-71</strain>
    </source>
</reference>
<accession>A0A4Q8QB12</accession>
<dbReference type="Pfam" id="PF05742">
    <property type="entry name" value="TANGO2"/>
    <property type="match status" value="1"/>
</dbReference>
<protein>
    <recommendedName>
        <fullName evidence="3">NRDE family protein</fullName>
    </recommendedName>
</protein>